<keyword evidence="3" id="KW-1185">Reference proteome</keyword>
<protein>
    <recommendedName>
        <fullName evidence="1">Receptor L-domain domain-containing protein</fullName>
    </recommendedName>
</protein>
<evidence type="ECO:0000313" key="2">
    <source>
        <dbReference type="EMBL" id="VDM79481.1"/>
    </source>
</evidence>
<dbReference type="AlphaFoldDB" id="A0A3P7J2T4"/>
<dbReference type="Proteomes" id="UP000270094">
    <property type="component" value="Unassembled WGS sequence"/>
</dbReference>
<dbReference type="InterPro" id="IPR000494">
    <property type="entry name" value="Rcpt_L-dom"/>
</dbReference>
<organism evidence="2 3">
    <name type="scientific">Strongylus vulgaris</name>
    <name type="common">Blood worm</name>
    <dbReference type="NCBI Taxonomy" id="40348"/>
    <lineage>
        <taxon>Eukaryota</taxon>
        <taxon>Metazoa</taxon>
        <taxon>Ecdysozoa</taxon>
        <taxon>Nematoda</taxon>
        <taxon>Chromadorea</taxon>
        <taxon>Rhabditida</taxon>
        <taxon>Rhabditina</taxon>
        <taxon>Rhabditomorpha</taxon>
        <taxon>Strongyloidea</taxon>
        <taxon>Strongylidae</taxon>
        <taxon>Strongylus</taxon>
    </lineage>
</organism>
<dbReference type="OrthoDB" id="6219513at2759"/>
<dbReference type="Gene3D" id="3.80.20.20">
    <property type="entry name" value="Receptor L-domain"/>
    <property type="match status" value="1"/>
</dbReference>
<dbReference type="SMART" id="SM00261">
    <property type="entry name" value="FU"/>
    <property type="match status" value="1"/>
</dbReference>
<dbReference type="InterPro" id="IPR006212">
    <property type="entry name" value="Furin_repeat"/>
</dbReference>
<dbReference type="Pfam" id="PF01030">
    <property type="entry name" value="Recep_L_domain"/>
    <property type="match status" value="1"/>
</dbReference>
<sequence length="253" mass="27819">MFFTVCQVTKALTGSILRNLTGCEEIDGFIDIQDSKMKSSVNGYTRDDLNALKSVRMISEYVQIATQTVSPRNLSFLENLEFIEGRSLVTSRFALAINKNDNLEQLGLRNLKKIKAGSVIITENHGLCYAQTIKWNKIIAPTAQAVINKNMDSKCEQRNRVCDPTCDPAQGCWGRGPTMCAKCRYWKLRDACVKDCPKEGCTGPGDHLGAGGCTECLCTGPGDHLGAGGCTECLYAQLSEEHEVKLAHMKSRI</sequence>
<accession>A0A3P7J2T4</accession>
<evidence type="ECO:0000313" key="3">
    <source>
        <dbReference type="Proteomes" id="UP000270094"/>
    </source>
</evidence>
<name>A0A3P7J2T4_STRVU</name>
<feature type="domain" description="Receptor L-domain" evidence="1">
    <location>
        <begin position="22"/>
        <end position="138"/>
    </location>
</feature>
<dbReference type="SUPFAM" id="SSF52058">
    <property type="entry name" value="L domain-like"/>
    <property type="match status" value="1"/>
</dbReference>
<proteinExistence type="predicted"/>
<dbReference type="CDD" id="cd00064">
    <property type="entry name" value="FU"/>
    <property type="match status" value="1"/>
</dbReference>
<gene>
    <name evidence="2" type="ORF">SVUK_LOCUS14479</name>
</gene>
<dbReference type="EMBL" id="UYYB01105283">
    <property type="protein sequence ID" value="VDM79481.1"/>
    <property type="molecule type" value="Genomic_DNA"/>
</dbReference>
<reference evidence="2 3" key="1">
    <citation type="submission" date="2018-11" db="EMBL/GenBank/DDBJ databases">
        <authorList>
            <consortium name="Pathogen Informatics"/>
        </authorList>
    </citation>
    <scope>NUCLEOTIDE SEQUENCE [LARGE SCALE GENOMIC DNA]</scope>
</reference>
<dbReference type="InterPro" id="IPR036941">
    <property type="entry name" value="Rcpt_L-dom_sf"/>
</dbReference>
<evidence type="ECO:0000259" key="1">
    <source>
        <dbReference type="Pfam" id="PF01030"/>
    </source>
</evidence>